<dbReference type="PANTHER" id="PTHR12827">
    <property type="entry name" value="MEIOTIC CHECKPOINT REGULATOR TSG24 FAMILY MEMBER"/>
    <property type="match status" value="1"/>
</dbReference>
<dbReference type="GO" id="GO:0031145">
    <property type="term" value="P:anaphase-promoting complex-dependent catabolic process"/>
    <property type="evidence" value="ECO:0007669"/>
    <property type="project" value="TreeGrafter"/>
</dbReference>
<feature type="domain" description="Anaphase-promoting complex subunit 1 middle" evidence="9">
    <location>
        <begin position="820"/>
        <end position="888"/>
    </location>
</feature>
<comment type="caution">
    <text evidence="11">The sequence shown here is derived from an EMBL/GenBank/DDBJ whole genome shotgun (WGS) entry which is preliminary data.</text>
</comment>
<gene>
    <name evidence="11" type="ORF">AMORRO_LOCUS4721</name>
</gene>
<dbReference type="GO" id="GO:0070979">
    <property type="term" value="P:protein K11-linked ubiquitination"/>
    <property type="evidence" value="ECO:0007669"/>
    <property type="project" value="TreeGrafter"/>
</dbReference>
<dbReference type="InterPro" id="IPR048971">
    <property type="entry name" value="Apc1_3rd"/>
</dbReference>
<evidence type="ECO:0000256" key="6">
    <source>
        <dbReference type="SAM" id="MobiDB-lite"/>
    </source>
</evidence>
<dbReference type="Pfam" id="PF12859">
    <property type="entry name" value="ANAPC1"/>
    <property type="match status" value="2"/>
</dbReference>
<feature type="domain" description="Anaphase-promoting complex subunit 1 beta-sandwich" evidence="10">
    <location>
        <begin position="1532"/>
        <end position="1624"/>
    </location>
</feature>
<evidence type="ECO:0000256" key="4">
    <source>
        <dbReference type="ARBA" id="ARBA00022776"/>
    </source>
</evidence>
<feature type="non-terminal residue" evidence="11">
    <location>
        <position position="1909"/>
    </location>
</feature>
<keyword evidence="3" id="KW-0677">Repeat</keyword>
<dbReference type="Pfam" id="PF20518">
    <property type="entry name" value="Apc1_MidN"/>
    <property type="match status" value="2"/>
</dbReference>
<dbReference type="InterPro" id="IPR041221">
    <property type="entry name" value="APC1_C"/>
</dbReference>
<dbReference type="PANTHER" id="PTHR12827:SF3">
    <property type="entry name" value="ANAPHASE-PROMOTING COMPLEX SUBUNIT 1"/>
    <property type="match status" value="1"/>
</dbReference>
<feature type="domain" description="Anaphase-promoting complex subunit 1 C-terminal" evidence="8">
    <location>
        <begin position="1667"/>
        <end position="1852"/>
    </location>
</feature>
<evidence type="ECO:0000259" key="8">
    <source>
        <dbReference type="Pfam" id="PF18122"/>
    </source>
</evidence>
<evidence type="ECO:0000259" key="10">
    <source>
        <dbReference type="Pfam" id="PF21282"/>
    </source>
</evidence>
<dbReference type="GO" id="GO:0007091">
    <property type="term" value="P:metaphase/anaphase transition of mitotic cell cycle"/>
    <property type="evidence" value="ECO:0007669"/>
    <property type="project" value="TreeGrafter"/>
</dbReference>
<dbReference type="InterPro" id="IPR046794">
    <property type="entry name" value="Apc1_MidN"/>
</dbReference>
<evidence type="ECO:0000256" key="5">
    <source>
        <dbReference type="ARBA" id="ARBA00023306"/>
    </source>
</evidence>
<dbReference type="InterPro" id="IPR024990">
    <property type="entry name" value="Apc1"/>
</dbReference>
<keyword evidence="4" id="KW-0498">Mitosis</keyword>
<dbReference type="GO" id="GO:0060090">
    <property type="term" value="F:molecular adaptor activity"/>
    <property type="evidence" value="ECO:0007669"/>
    <property type="project" value="TreeGrafter"/>
</dbReference>
<comment type="similarity">
    <text evidence="1">Belongs to the APC1 family.</text>
</comment>
<feature type="domain" description="Anaphase-promoting complex subunit 1 N-terminal" evidence="7">
    <location>
        <begin position="192"/>
        <end position="297"/>
    </location>
</feature>
<feature type="domain" description="Anaphase-promoting complex subunit 1 middle" evidence="9">
    <location>
        <begin position="625"/>
        <end position="794"/>
    </location>
</feature>
<keyword evidence="2" id="KW-0132">Cell division</keyword>
<evidence type="ECO:0000256" key="1">
    <source>
        <dbReference type="ARBA" id="ARBA00010547"/>
    </source>
</evidence>
<evidence type="ECO:0000256" key="3">
    <source>
        <dbReference type="ARBA" id="ARBA00022737"/>
    </source>
</evidence>
<feature type="domain" description="Anaphase-promoting complex subunit 1 N-terminal" evidence="7">
    <location>
        <begin position="57"/>
        <end position="190"/>
    </location>
</feature>
<dbReference type="GO" id="GO:0005680">
    <property type="term" value="C:anaphase-promoting complex"/>
    <property type="evidence" value="ECO:0007669"/>
    <property type="project" value="InterPro"/>
</dbReference>
<dbReference type="GO" id="GO:0051301">
    <property type="term" value="P:cell division"/>
    <property type="evidence" value="ECO:0007669"/>
    <property type="project" value="UniProtKB-KW"/>
</dbReference>
<feature type="region of interest" description="Disordered" evidence="6">
    <location>
        <begin position="923"/>
        <end position="945"/>
    </location>
</feature>
<accession>A0A9N9AJ23</accession>
<reference evidence="11" key="1">
    <citation type="submission" date="2021-06" db="EMBL/GenBank/DDBJ databases">
        <authorList>
            <person name="Kallberg Y."/>
            <person name="Tangrot J."/>
            <person name="Rosling A."/>
        </authorList>
    </citation>
    <scope>NUCLEOTIDE SEQUENCE</scope>
    <source>
        <strain evidence="11">CL551</strain>
    </source>
</reference>
<dbReference type="InterPro" id="IPR011989">
    <property type="entry name" value="ARM-like"/>
</dbReference>
<organism evidence="11 12">
    <name type="scientific">Acaulospora morrowiae</name>
    <dbReference type="NCBI Taxonomy" id="94023"/>
    <lineage>
        <taxon>Eukaryota</taxon>
        <taxon>Fungi</taxon>
        <taxon>Fungi incertae sedis</taxon>
        <taxon>Mucoromycota</taxon>
        <taxon>Glomeromycotina</taxon>
        <taxon>Glomeromycetes</taxon>
        <taxon>Diversisporales</taxon>
        <taxon>Acaulosporaceae</taxon>
        <taxon>Acaulospora</taxon>
    </lineage>
</organism>
<sequence length="1909" mass="217597">LFKASRMEVRVLGKFISFGEQHIRREDPSETCKQNQPPNFLHKRATKKNLYDSTSKFGYKLYRGFDRSAKESNDNENVEELFVENNLVIWSRGNVLQKSFKFTEPVIQALFVWFNATDTCGESKFANRHGRQRALFVLLEDYAKVYLLDGQNFLIRIPSPVRRAWAMDIGVILQCVVDDKSYPSVSNLPSGSLPTLYSLLDPLEEIRSLTIAEKIITDGSKINIKGRTQLFTDTDEVVIFVNDRGGDGNPILVTLNSITLRHSVYKYAIKNKENNLKTRSGGLSSYPTLMRRRSSSNTRAEVLQNFDGRISCGIEDSFQSAEGRSSFQSMDRLLYSDHDEIFNDLRIRPDAKSDVFLELIWTESIAKIERFEASDVFIAHDYDGHEILCIFSRRSKDFMALDICASSHDLQISAKFEFKIGAAAPVIATRTHLYDMLFIREGEKNSTLELWIGYGKLIPLNLDYNIIKSGFESDGRREELSRKDVHVLQEAFSQQLFRKYLVSTQNYFPPHSNAFIIGLRDYVCNRVNLVFSNCVVRVSLSFLPNSKLVRSCLEALSYVLPTGLFFDFKAQYMLFQYGTNEKFSDIQRGTEWENFVTVLFSFIHLMGQDFSGYGYQESFKKLETSDWDFLMASSRHTKFNFNTHFQCLQPPIITKNCSMIKLLERSQKLHCASFTYYQRLEKKFLSFLPSILLSLHLVYQDLRLNVLLQKFINDLIPLLIQLAYFLGWDAYIDYYQRNFEMNQKFRFEQAVITESRLPDDHPFFIPPDIFRWILKCLRHEVERNDNFPDIKDISQIFSVSKIEENLIHDFDCCSRTRKVSLIYNTLVNEGERSTILEIVKIGFSIKDIDSLPFGVAIPLREAIRTCRDEPPSNWPGEAYILIGREDLAELSYGVPIGYIHTHGNKMESKPRNILQIVESAISASSTPTAQDHQQDSTGTEISNHEISDLRFGNDKRLFEVQLLLQSCNVVKADVPLSDLSIQNEDNSPQMLEKVQVQCLKNFSQPVGRGILTYGTATPIVTEPFPIPGFSASIKVSPFNSLIEVGRAIRLPESIEWPEFHDGVASGLRIPSTTIIEGSWISLNKPKELNNSHAGFLLGLGLNGHLKSMATWQAVDYLMKTPKHDITTIALVLGLPASYIGTMNTEITKFVAVHVTAMFPPKSTSLNVSPLVQTASILGCGLLYMETCNRYMSQIMLAEISTRALKTSDSSETDFTEGYSLAAGLALGFVNLGHGDNACESIDLDLFKELRLYIAGGAKKPQSANESNVNITSPGATIALGLLYLKTGKVSVANKIPIPEAEFFLDYMRPDFLLVRTLARNLIMWDDIRSTQTWVESHIPQYMKAKLARSRELDCENLESIRRSYYYILAGACFSMSLKFAGSADKNALKCLLHYLDLFMGLESERSIAPTFDENITLSAIKICLNVLATCTSIVAAGTGNLEVMRRIRKLHKQEVDTVNSSSISRSYGTHMMTSMALGFLFLGGGNYTLSTSNRAIAGLVCSLFPRYPIETYDNRAHLQAFRHLWVLAVEPRCLVLRDIETREVCHVPVKIVFNDMYNAEILNNGIQTDTKTKESVAPCLLPESKFIQKIEIDSPRYWPMKLEFGKNAEFDQRFWKNSTLYVKRKIGHLTYAEDPQGLRNLFTRIFPDGNTLLGATNSSNTGQKKLDFIGIFSSDPQVQAFSRYLCEDFSINADGGGQDLLKFCNVILSECLNADKVEAIQIYLELYQIQKNLIKMNELNLWNVILIFEYYKSIGRHQDRHQKDEVLIKQEYISSLRAIMNRFFEIPFEIFKLSSLNNVTAGVNQDHLYFAKLLKSYFANTEFPPTKQLENEENSEKVLKYFTSWLIYHEIPDRYNLLSLTEHVRKLKGRLNVEVDNEMAEDAILQVFSTLWSNLSSNTLKIILYCITT</sequence>
<keyword evidence="12" id="KW-1185">Reference proteome</keyword>
<evidence type="ECO:0000256" key="2">
    <source>
        <dbReference type="ARBA" id="ARBA00022618"/>
    </source>
</evidence>
<protein>
    <submittedName>
        <fullName evidence="11">7553_t:CDS:1</fullName>
    </submittedName>
</protein>
<keyword evidence="5" id="KW-0131">Cell cycle</keyword>
<name>A0A9N9AJ23_9GLOM</name>
<feature type="compositionally biased region" description="Polar residues" evidence="6">
    <location>
        <begin position="923"/>
        <end position="941"/>
    </location>
</feature>
<dbReference type="Proteomes" id="UP000789342">
    <property type="component" value="Unassembled WGS sequence"/>
</dbReference>
<dbReference type="EMBL" id="CAJVPV010002636">
    <property type="protein sequence ID" value="CAG8532055.1"/>
    <property type="molecule type" value="Genomic_DNA"/>
</dbReference>
<evidence type="ECO:0000313" key="12">
    <source>
        <dbReference type="Proteomes" id="UP000789342"/>
    </source>
</evidence>
<evidence type="ECO:0000259" key="7">
    <source>
        <dbReference type="Pfam" id="PF12859"/>
    </source>
</evidence>
<dbReference type="Pfam" id="PF18122">
    <property type="entry name" value="APC1_C"/>
    <property type="match status" value="1"/>
</dbReference>
<evidence type="ECO:0000259" key="9">
    <source>
        <dbReference type="Pfam" id="PF20518"/>
    </source>
</evidence>
<proteinExistence type="inferred from homology"/>
<dbReference type="OrthoDB" id="26401at2759"/>
<dbReference type="Gene3D" id="1.25.10.10">
    <property type="entry name" value="Leucine-rich Repeat Variant"/>
    <property type="match status" value="2"/>
</dbReference>
<evidence type="ECO:0000313" key="11">
    <source>
        <dbReference type="EMBL" id="CAG8532055.1"/>
    </source>
</evidence>
<dbReference type="Pfam" id="PF21282">
    <property type="entry name" value="APC1_3rd"/>
    <property type="match status" value="1"/>
</dbReference>
<dbReference type="InterPro" id="IPR049255">
    <property type="entry name" value="Apc1_N"/>
</dbReference>